<reference evidence="1" key="1">
    <citation type="submission" date="2020-09" db="EMBL/GenBank/DDBJ databases">
        <title>Genome-Enabled Discovery of Anthraquinone Biosynthesis in Senna tora.</title>
        <authorList>
            <person name="Kang S.-H."/>
            <person name="Pandey R.P."/>
            <person name="Lee C.-M."/>
            <person name="Sim J.-S."/>
            <person name="Jeong J.-T."/>
            <person name="Choi B.-S."/>
            <person name="Jung M."/>
            <person name="Ginzburg D."/>
            <person name="Zhao K."/>
            <person name="Won S.Y."/>
            <person name="Oh T.-J."/>
            <person name="Yu Y."/>
            <person name="Kim N.-H."/>
            <person name="Lee O.R."/>
            <person name="Lee T.-H."/>
            <person name="Bashyal P."/>
            <person name="Kim T.-S."/>
            <person name="Lee W.-H."/>
            <person name="Kawkins C."/>
            <person name="Kim C.-K."/>
            <person name="Kim J.S."/>
            <person name="Ahn B.O."/>
            <person name="Rhee S.Y."/>
            <person name="Sohng J.K."/>
        </authorList>
    </citation>
    <scope>NUCLEOTIDE SEQUENCE</scope>
    <source>
        <tissue evidence="1">Leaf</tissue>
    </source>
</reference>
<dbReference type="Proteomes" id="UP000634136">
    <property type="component" value="Unassembled WGS sequence"/>
</dbReference>
<gene>
    <name evidence="1" type="ORF">G2W53_041953</name>
</gene>
<dbReference type="AlphaFoldDB" id="A0A834SG53"/>
<sequence>MAKNRNVPHRKYTAVAGQETSSTLVVDVARNPSRAINKVNGSVSILFYNQCNF</sequence>
<keyword evidence="2" id="KW-1185">Reference proteome</keyword>
<evidence type="ECO:0000313" key="2">
    <source>
        <dbReference type="Proteomes" id="UP000634136"/>
    </source>
</evidence>
<protein>
    <submittedName>
        <fullName evidence="1">Uncharacterized protein</fullName>
    </submittedName>
</protein>
<name>A0A834SG53_9FABA</name>
<accession>A0A834SG53</accession>
<comment type="caution">
    <text evidence="1">The sequence shown here is derived from an EMBL/GenBank/DDBJ whole genome shotgun (WGS) entry which is preliminary data.</text>
</comment>
<evidence type="ECO:0000313" key="1">
    <source>
        <dbReference type="EMBL" id="KAF7802842.1"/>
    </source>
</evidence>
<organism evidence="1 2">
    <name type="scientific">Senna tora</name>
    <dbReference type="NCBI Taxonomy" id="362788"/>
    <lineage>
        <taxon>Eukaryota</taxon>
        <taxon>Viridiplantae</taxon>
        <taxon>Streptophyta</taxon>
        <taxon>Embryophyta</taxon>
        <taxon>Tracheophyta</taxon>
        <taxon>Spermatophyta</taxon>
        <taxon>Magnoliopsida</taxon>
        <taxon>eudicotyledons</taxon>
        <taxon>Gunneridae</taxon>
        <taxon>Pentapetalae</taxon>
        <taxon>rosids</taxon>
        <taxon>fabids</taxon>
        <taxon>Fabales</taxon>
        <taxon>Fabaceae</taxon>
        <taxon>Caesalpinioideae</taxon>
        <taxon>Cassia clade</taxon>
        <taxon>Senna</taxon>
    </lineage>
</organism>
<dbReference type="EMBL" id="JAAIUW010000013">
    <property type="protein sequence ID" value="KAF7802842.1"/>
    <property type="molecule type" value="Genomic_DNA"/>
</dbReference>
<proteinExistence type="predicted"/>